<proteinExistence type="predicted"/>
<gene>
    <name evidence="3" type="ORF">MGAL_10B000615</name>
</gene>
<dbReference type="GO" id="GO:0005615">
    <property type="term" value="C:extracellular space"/>
    <property type="evidence" value="ECO:0007669"/>
    <property type="project" value="TreeGrafter"/>
</dbReference>
<feature type="signal peptide" evidence="2">
    <location>
        <begin position="1"/>
        <end position="19"/>
    </location>
</feature>
<protein>
    <submittedName>
        <fullName evidence="3">Uncharacterized protein</fullName>
    </submittedName>
</protein>
<name>A0A8B6GB65_MYTGA</name>
<dbReference type="PANTHER" id="PTHR24024:SF18">
    <property type="entry name" value="SHORT-CHAIN COLLAGEN C4-LIKE"/>
    <property type="match status" value="1"/>
</dbReference>
<feature type="coiled-coil region" evidence="1">
    <location>
        <begin position="250"/>
        <end position="310"/>
    </location>
</feature>
<dbReference type="AlphaFoldDB" id="A0A8B6GB65"/>
<keyword evidence="4" id="KW-1185">Reference proteome</keyword>
<organism evidence="3 4">
    <name type="scientific">Mytilus galloprovincialis</name>
    <name type="common">Mediterranean mussel</name>
    <dbReference type="NCBI Taxonomy" id="29158"/>
    <lineage>
        <taxon>Eukaryota</taxon>
        <taxon>Metazoa</taxon>
        <taxon>Spiralia</taxon>
        <taxon>Lophotrochozoa</taxon>
        <taxon>Mollusca</taxon>
        <taxon>Bivalvia</taxon>
        <taxon>Autobranchia</taxon>
        <taxon>Pteriomorphia</taxon>
        <taxon>Mytilida</taxon>
        <taxon>Mytiloidea</taxon>
        <taxon>Mytilidae</taxon>
        <taxon>Mytilinae</taxon>
        <taxon>Mytilus</taxon>
    </lineage>
</organism>
<evidence type="ECO:0000256" key="2">
    <source>
        <dbReference type="SAM" id="SignalP"/>
    </source>
</evidence>
<feature type="chain" id="PRO_5033026738" evidence="2">
    <location>
        <begin position="20"/>
        <end position="487"/>
    </location>
</feature>
<keyword evidence="1" id="KW-0175">Coiled coil</keyword>
<keyword evidence="2" id="KW-0732">Signal</keyword>
<feature type="coiled-coil region" evidence="1">
    <location>
        <begin position="146"/>
        <end position="209"/>
    </location>
</feature>
<accession>A0A8B6GB65</accession>
<dbReference type="OrthoDB" id="6166385at2759"/>
<reference evidence="3" key="1">
    <citation type="submission" date="2018-11" db="EMBL/GenBank/DDBJ databases">
        <authorList>
            <person name="Alioto T."/>
            <person name="Alioto T."/>
        </authorList>
    </citation>
    <scope>NUCLEOTIDE SEQUENCE</scope>
</reference>
<dbReference type="PANTHER" id="PTHR24024">
    <property type="entry name" value="PULMONARY SURFACTANT-ASSOCIATED PROTEIN A"/>
    <property type="match status" value="1"/>
</dbReference>
<dbReference type="EMBL" id="UYJE01008135">
    <property type="protein sequence ID" value="VDI61356.1"/>
    <property type="molecule type" value="Genomic_DNA"/>
</dbReference>
<comment type="caution">
    <text evidence="3">The sequence shown here is derived from an EMBL/GenBank/DDBJ whole genome shotgun (WGS) entry which is preliminary data.</text>
</comment>
<dbReference type="Proteomes" id="UP000596742">
    <property type="component" value="Unassembled WGS sequence"/>
</dbReference>
<sequence>MAVLCRLLFFTFSIQYVCAFLLDDKTPSPNTVMSDRHYLAVIELLGEETKARQNLEIAVTQLHRDLVTKTSNIAAFKDQANLIKDLTSKLQNMENKTNMLEQKYQKVKSENNAIQHSHVSLQQELSIIKSNYSVLQQMYAGVDRNYSKMQSQHDQLIQKLSVHENQSADIVKEITALKQLKAIDQLQDISALQTETQTLKNQVHSLTSNQAARGQDFLALYNQTLTFRSDLALDITKMSKRNNDSFKEVIQNLKLENQTATQMINNINTTMHYLNQQMSNDANQTSYQLKKQMDNEINRLQQKIADDNLARGTTYVRWSRKQCPNNRTELVYSSYAGGGKYTESGSAAEPACLPKDPDFVRSTSTDYGHMYGAQFGHDFVGLKSSDQDVPCAVCRIKQASSVIMIPGKNRCYTGWNMEYNGYLASNHHGHTAAGSYVCIDIQPEYVSGGSSWNSNSKLFYEVVAKCGSLKCPPYKDGYPLTCVVCSK</sequence>
<evidence type="ECO:0000313" key="3">
    <source>
        <dbReference type="EMBL" id="VDI61356.1"/>
    </source>
</evidence>
<dbReference type="InterPro" id="IPR051077">
    <property type="entry name" value="Ca-dependent_lectin"/>
</dbReference>
<evidence type="ECO:0000313" key="4">
    <source>
        <dbReference type="Proteomes" id="UP000596742"/>
    </source>
</evidence>
<feature type="coiled-coil region" evidence="1">
    <location>
        <begin position="76"/>
        <end position="110"/>
    </location>
</feature>
<evidence type="ECO:0000256" key="1">
    <source>
        <dbReference type="SAM" id="Coils"/>
    </source>
</evidence>